<proteinExistence type="predicted"/>
<dbReference type="EMBL" id="MU268114">
    <property type="protein sequence ID" value="KAH7905842.1"/>
    <property type="molecule type" value="Genomic_DNA"/>
</dbReference>
<dbReference type="Proteomes" id="UP000790377">
    <property type="component" value="Unassembled WGS sequence"/>
</dbReference>
<sequence length="85" mass="9886">MYGHRSISVWCCFFILLWGGNGFHTLCYILTAPYRVIDLRRGFCFYFPRTRLQTLDTSCTDPSITFWVVAEVSPVPLICTIFGFF</sequence>
<evidence type="ECO:0000313" key="2">
    <source>
        <dbReference type="Proteomes" id="UP000790377"/>
    </source>
</evidence>
<gene>
    <name evidence="1" type="ORF">BJ138DRAFT_1163958</name>
</gene>
<keyword evidence="2" id="KW-1185">Reference proteome</keyword>
<evidence type="ECO:0000313" key="1">
    <source>
        <dbReference type="EMBL" id="KAH7905842.1"/>
    </source>
</evidence>
<reference evidence="1" key="1">
    <citation type="journal article" date="2021" name="New Phytol.">
        <title>Evolutionary innovations through gain and loss of genes in the ectomycorrhizal Boletales.</title>
        <authorList>
            <person name="Wu G."/>
            <person name="Miyauchi S."/>
            <person name="Morin E."/>
            <person name="Kuo A."/>
            <person name="Drula E."/>
            <person name="Varga T."/>
            <person name="Kohler A."/>
            <person name="Feng B."/>
            <person name="Cao Y."/>
            <person name="Lipzen A."/>
            <person name="Daum C."/>
            <person name="Hundley H."/>
            <person name="Pangilinan J."/>
            <person name="Johnson J."/>
            <person name="Barry K."/>
            <person name="LaButti K."/>
            <person name="Ng V."/>
            <person name="Ahrendt S."/>
            <person name="Min B."/>
            <person name="Choi I.G."/>
            <person name="Park H."/>
            <person name="Plett J.M."/>
            <person name="Magnuson J."/>
            <person name="Spatafora J.W."/>
            <person name="Nagy L.G."/>
            <person name="Henrissat B."/>
            <person name="Grigoriev I.V."/>
            <person name="Yang Z.L."/>
            <person name="Xu J."/>
            <person name="Martin F.M."/>
        </authorList>
    </citation>
    <scope>NUCLEOTIDE SEQUENCE</scope>
    <source>
        <strain evidence="1">ATCC 28755</strain>
    </source>
</reference>
<name>A0ACB7ZYS7_9AGAM</name>
<protein>
    <submittedName>
        <fullName evidence="1">Uncharacterized protein</fullName>
    </submittedName>
</protein>
<organism evidence="1 2">
    <name type="scientific">Hygrophoropsis aurantiaca</name>
    <dbReference type="NCBI Taxonomy" id="72124"/>
    <lineage>
        <taxon>Eukaryota</taxon>
        <taxon>Fungi</taxon>
        <taxon>Dikarya</taxon>
        <taxon>Basidiomycota</taxon>
        <taxon>Agaricomycotina</taxon>
        <taxon>Agaricomycetes</taxon>
        <taxon>Agaricomycetidae</taxon>
        <taxon>Boletales</taxon>
        <taxon>Coniophorineae</taxon>
        <taxon>Hygrophoropsidaceae</taxon>
        <taxon>Hygrophoropsis</taxon>
    </lineage>
</organism>
<accession>A0ACB7ZYS7</accession>
<comment type="caution">
    <text evidence="1">The sequence shown here is derived from an EMBL/GenBank/DDBJ whole genome shotgun (WGS) entry which is preliminary data.</text>
</comment>